<organism evidence="2 3">
    <name type="scientific">Aegilops tauschii subsp. strangulata</name>
    <name type="common">Goatgrass</name>
    <dbReference type="NCBI Taxonomy" id="200361"/>
    <lineage>
        <taxon>Eukaryota</taxon>
        <taxon>Viridiplantae</taxon>
        <taxon>Streptophyta</taxon>
        <taxon>Embryophyta</taxon>
        <taxon>Tracheophyta</taxon>
        <taxon>Spermatophyta</taxon>
        <taxon>Magnoliopsida</taxon>
        <taxon>Liliopsida</taxon>
        <taxon>Poales</taxon>
        <taxon>Poaceae</taxon>
        <taxon>BOP clade</taxon>
        <taxon>Pooideae</taxon>
        <taxon>Triticodae</taxon>
        <taxon>Triticeae</taxon>
        <taxon>Triticinae</taxon>
        <taxon>Aegilops</taxon>
    </lineage>
</organism>
<protein>
    <recommendedName>
        <fullName evidence="1">KIB1-4 beta-propeller domain-containing protein</fullName>
    </recommendedName>
</protein>
<reference evidence="2" key="4">
    <citation type="submission" date="2019-03" db="UniProtKB">
        <authorList>
            <consortium name="EnsemblPlants"/>
        </authorList>
    </citation>
    <scope>IDENTIFICATION</scope>
</reference>
<name>A0A453PX32_AEGTS</name>
<feature type="domain" description="KIB1-4 beta-propeller" evidence="1">
    <location>
        <begin position="21"/>
        <end position="102"/>
    </location>
</feature>
<dbReference type="PANTHER" id="PTHR33127">
    <property type="entry name" value="TRANSMEMBRANE PROTEIN"/>
    <property type="match status" value="1"/>
</dbReference>
<reference evidence="2" key="5">
    <citation type="journal article" date="2021" name="G3 (Bethesda)">
        <title>Aegilops tauschii genome assembly Aet v5.0 features greater sequence contiguity and improved annotation.</title>
        <authorList>
            <person name="Wang L."/>
            <person name="Zhu T."/>
            <person name="Rodriguez J.C."/>
            <person name="Deal K.R."/>
            <person name="Dubcovsky J."/>
            <person name="McGuire P.E."/>
            <person name="Lux T."/>
            <person name="Spannagl M."/>
            <person name="Mayer K.F.X."/>
            <person name="Baldrich P."/>
            <person name="Meyers B.C."/>
            <person name="Huo N."/>
            <person name="Gu Y.Q."/>
            <person name="Zhou H."/>
            <person name="Devos K.M."/>
            <person name="Bennetzen J.L."/>
            <person name="Unver T."/>
            <person name="Budak H."/>
            <person name="Gulick P.J."/>
            <person name="Galiba G."/>
            <person name="Kalapos B."/>
            <person name="Nelson D.R."/>
            <person name="Li P."/>
            <person name="You F.M."/>
            <person name="Luo M.C."/>
            <person name="Dvorak J."/>
        </authorList>
    </citation>
    <scope>NUCLEOTIDE SEQUENCE [LARGE SCALE GENOMIC DNA]</scope>
    <source>
        <strain evidence="2">cv. AL8/78</strain>
    </source>
</reference>
<reference evidence="3" key="1">
    <citation type="journal article" date="2014" name="Science">
        <title>Ancient hybridizations among the ancestral genomes of bread wheat.</title>
        <authorList>
            <consortium name="International Wheat Genome Sequencing Consortium,"/>
            <person name="Marcussen T."/>
            <person name="Sandve S.R."/>
            <person name="Heier L."/>
            <person name="Spannagl M."/>
            <person name="Pfeifer M."/>
            <person name="Jakobsen K.S."/>
            <person name="Wulff B.B."/>
            <person name="Steuernagel B."/>
            <person name="Mayer K.F."/>
            <person name="Olsen O.A."/>
        </authorList>
    </citation>
    <scope>NUCLEOTIDE SEQUENCE [LARGE SCALE GENOMIC DNA]</scope>
    <source>
        <strain evidence="3">cv. AL8/78</strain>
    </source>
</reference>
<dbReference type="Pfam" id="PF03478">
    <property type="entry name" value="Beta-prop_KIB1-4"/>
    <property type="match status" value="1"/>
</dbReference>
<dbReference type="PANTHER" id="PTHR33127:SF97">
    <property type="entry name" value="OS08G0448300 PROTEIN"/>
    <property type="match status" value="1"/>
</dbReference>
<reference evidence="3" key="2">
    <citation type="journal article" date="2017" name="Nat. Plants">
        <title>The Aegilops tauschii genome reveals multiple impacts of transposons.</title>
        <authorList>
            <person name="Zhao G."/>
            <person name="Zou C."/>
            <person name="Li K."/>
            <person name="Wang K."/>
            <person name="Li T."/>
            <person name="Gao L."/>
            <person name="Zhang X."/>
            <person name="Wang H."/>
            <person name="Yang Z."/>
            <person name="Liu X."/>
            <person name="Jiang W."/>
            <person name="Mao L."/>
            <person name="Kong X."/>
            <person name="Jiao Y."/>
            <person name="Jia J."/>
        </authorList>
    </citation>
    <scope>NUCLEOTIDE SEQUENCE [LARGE SCALE GENOMIC DNA]</scope>
    <source>
        <strain evidence="3">cv. AL8/78</strain>
    </source>
</reference>
<evidence type="ECO:0000313" key="3">
    <source>
        <dbReference type="Proteomes" id="UP000015105"/>
    </source>
</evidence>
<dbReference type="Gramene" id="AET6Gv20891900.1">
    <property type="protein sequence ID" value="AET6Gv20891900.1"/>
    <property type="gene ID" value="AET6Gv20891900"/>
</dbReference>
<accession>A0A453PX32</accession>
<dbReference type="AlphaFoldDB" id="A0A453PX32"/>
<dbReference type="STRING" id="200361.A0A453PX32"/>
<proteinExistence type="predicted"/>
<dbReference type="InterPro" id="IPR005174">
    <property type="entry name" value="KIB1-4_b-propeller"/>
</dbReference>
<evidence type="ECO:0000313" key="2">
    <source>
        <dbReference type="EnsemblPlants" id="AET6Gv20891900.1"/>
    </source>
</evidence>
<dbReference type="Proteomes" id="UP000015105">
    <property type="component" value="Chromosome 6D"/>
</dbReference>
<keyword evidence="3" id="KW-1185">Reference proteome</keyword>
<evidence type="ECO:0000259" key="1">
    <source>
        <dbReference type="Pfam" id="PF03478"/>
    </source>
</evidence>
<dbReference type="EnsemblPlants" id="AET6Gv20891900.1">
    <property type="protein sequence ID" value="AET6Gv20891900.1"/>
    <property type="gene ID" value="AET6Gv20891900"/>
</dbReference>
<reference evidence="2" key="3">
    <citation type="journal article" date="2017" name="Nature">
        <title>Genome sequence of the progenitor of the wheat D genome Aegilops tauschii.</title>
        <authorList>
            <person name="Luo M.C."/>
            <person name="Gu Y.Q."/>
            <person name="Puiu D."/>
            <person name="Wang H."/>
            <person name="Twardziok S.O."/>
            <person name="Deal K.R."/>
            <person name="Huo N."/>
            <person name="Zhu T."/>
            <person name="Wang L."/>
            <person name="Wang Y."/>
            <person name="McGuire P.E."/>
            <person name="Liu S."/>
            <person name="Long H."/>
            <person name="Ramasamy R.K."/>
            <person name="Rodriguez J.C."/>
            <person name="Van S.L."/>
            <person name="Yuan L."/>
            <person name="Wang Z."/>
            <person name="Xia Z."/>
            <person name="Xiao L."/>
            <person name="Anderson O.D."/>
            <person name="Ouyang S."/>
            <person name="Liang Y."/>
            <person name="Zimin A.V."/>
            <person name="Pertea G."/>
            <person name="Qi P."/>
            <person name="Bennetzen J.L."/>
            <person name="Dai X."/>
            <person name="Dawson M.W."/>
            <person name="Muller H.G."/>
            <person name="Kugler K."/>
            <person name="Rivarola-Duarte L."/>
            <person name="Spannagl M."/>
            <person name="Mayer K.F.X."/>
            <person name="Lu F.H."/>
            <person name="Bevan M.W."/>
            <person name="Leroy P."/>
            <person name="Li P."/>
            <person name="You F.M."/>
            <person name="Sun Q."/>
            <person name="Liu Z."/>
            <person name="Lyons E."/>
            <person name="Wicker T."/>
            <person name="Salzberg S.L."/>
            <person name="Devos K.M."/>
            <person name="Dvorak J."/>
        </authorList>
    </citation>
    <scope>NUCLEOTIDE SEQUENCE [LARGE SCALE GENOMIC DNA]</scope>
    <source>
        <strain evidence="2">cv. AL8/78</strain>
    </source>
</reference>
<sequence length="140" mass="16199">MILEKPNPIHVEMDLEGDHHEEREFCYLVELGEDLVSVFMRNADEPPRVFKLNEEEMAWTEVHEIGGAALFLDFRVSYAVVSPEAGHGNRIYFPRYSENGKQAAFYDMETKAYHPSFYGLKSPLQCVWVVPNLRPHIVSK</sequence>